<comment type="caution">
    <text evidence="5">The sequence shown here is derived from an EMBL/GenBank/DDBJ whole genome shotgun (WGS) entry which is preliminary data.</text>
</comment>
<feature type="transmembrane region" description="Helical" evidence="4">
    <location>
        <begin position="144"/>
        <end position="164"/>
    </location>
</feature>
<keyword evidence="1 4" id="KW-0812">Transmembrane</keyword>
<dbReference type="Gene3D" id="3.40.50.300">
    <property type="entry name" value="P-loop containing nucleotide triphosphate hydrolases"/>
    <property type="match status" value="1"/>
</dbReference>
<evidence type="ECO:0000313" key="6">
    <source>
        <dbReference type="Proteomes" id="UP000186955"/>
    </source>
</evidence>
<dbReference type="STRING" id="1316194.A0A1Q5TBZ6"/>
<dbReference type="GO" id="GO:0016020">
    <property type="term" value="C:membrane"/>
    <property type="evidence" value="ECO:0007669"/>
    <property type="project" value="InterPro"/>
</dbReference>
<proteinExistence type="predicted"/>
<dbReference type="GO" id="GO:0005524">
    <property type="term" value="F:ATP binding"/>
    <property type="evidence" value="ECO:0007669"/>
    <property type="project" value="InterPro"/>
</dbReference>
<evidence type="ECO:0000256" key="1">
    <source>
        <dbReference type="ARBA" id="ARBA00022692"/>
    </source>
</evidence>
<keyword evidence="3 4" id="KW-0472">Membrane</keyword>
<dbReference type="InterPro" id="IPR036640">
    <property type="entry name" value="ABC1_TM_sf"/>
</dbReference>
<sequence length="171" mass="19326">MSYGPVVEQGTHKELIKKRSVDYELVEKQRMSTEGDIGPSEESPRSTQIWNSYLKHKGNKSNIQAYQIKEANSDRKAYDHRHSLWELTKFVANFNKQETFTVLWGLFFSVITGAGNPTQAVFYGKTISALSLPPNMYGKLLHDVNFWSLMYVMLGGTAFLGWGASGRQGIP</sequence>
<evidence type="ECO:0000256" key="3">
    <source>
        <dbReference type="ARBA" id="ARBA00023136"/>
    </source>
</evidence>
<evidence type="ECO:0000256" key="4">
    <source>
        <dbReference type="SAM" id="Phobius"/>
    </source>
</evidence>
<keyword evidence="6" id="KW-1185">Reference proteome</keyword>
<accession>A0A1Q5TBZ6</accession>
<evidence type="ECO:0000256" key="2">
    <source>
        <dbReference type="ARBA" id="ARBA00022989"/>
    </source>
</evidence>
<gene>
    <name evidence="5" type="ORF">PENSUB_9670</name>
</gene>
<name>A0A1Q5TBZ6_9EURO</name>
<dbReference type="Proteomes" id="UP000186955">
    <property type="component" value="Unassembled WGS sequence"/>
</dbReference>
<dbReference type="EMBL" id="MNBE01000683">
    <property type="protein sequence ID" value="OKO97744.1"/>
    <property type="molecule type" value="Genomic_DNA"/>
</dbReference>
<evidence type="ECO:0000313" key="5">
    <source>
        <dbReference type="EMBL" id="OKO97744.1"/>
    </source>
</evidence>
<dbReference type="InterPro" id="IPR027417">
    <property type="entry name" value="P-loop_NTPase"/>
</dbReference>
<protein>
    <submittedName>
        <fullName evidence="5">Uncharacterized protein</fullName>
    </submittedName>
</protein>
<dbReference type="Gene3D" id="1.20.1560.10">
    <property type="entry name" value="ABC transporter type 1, transmembrane domain"/>
    <property type="match status" value="1"/>
</dbReference>
<feature type="transmembrane region" description="Helical" evidence="4">
    <location>
        <begin position="102"/>
        <end position="124"/>
    </location>
</feature>
<dbReference type="AlphaFoldDB" id="A0A1Q5TBZ6"/>
<dbReference type="SUPFAM" id="SSF90123">
    <property type="entry name" value="ABC transporter transmembrane region"/>
    <property type="match status" value="1"/>
</dbReference>
<dbReference type="OrthoDB" id="6500128at2759"/>
<keyword evidence="2 4" id="KW-1133">Transmembrane helix</keyword>
<reference evidence="5 6" key="1">
    <citation type="submission" date="2016-10" db="EMBL/GenBank/DDBJ databases">
        <title>Genome sequence of the ascomycete fungus Penicillium subrubescens.</title>
        <authorList>
            <person name="De Vries R.P."/>
            <person name="Peng M."/>
            <person name="Dilokpimol A."/>
            <person name="Hilden K."/>
            <person name="Makela M.R."/>
            <person name="Grigoriev I."/>
            <person name="Riley R."/>
            <person name="Granchi Z."/>
        </authorList>
    </citation>
    <scope>NUCLEOTIDE SEQUENCE [LARGE SCALE GENOMIC DNA]</scope>
    <source>
        <strain evidence="5 6">CBS 132785</strain>
    </source>
</reference>
<organism evidence="5 6">
    <name type="scientific">Penicillium subrubescens</name>
    <dbReference type="NCBI Taxonomy" id="1316194"/>
    <lineage>
        <taxon>Eukaryota</taxon>
        <taxon>Fungi</taxon>
        <taxon>Dikarya</taxon>
        <taxon>Ascomycota</taxon>
        <taxon>Pezizomycotina</taxon>
        <taxon>Eurotiomycetes</taxon>
        <taxon>Eurotiomycetidae</taxon>
        <taxon>Eurotiales</taxon>
        <taxon>Aspergillaceae</taxon>
        <taxon>Penicillium</taxon>
    </lineage>
</organism>